<feature type="compositionally biased region" description="Basic and acidic residues" evidence="1">
    <location>
        <begin position="82"/>
        <end position="93"/>
    </location>
</feature>
<proteinExistence type="predicted"/>
<feature type="compositionally biased region" description="Polar residues" evidence="1">
    <location>
        <begin position="1"/>
        <end position="19"/>
    </location>
</feature>
<reference evidence="2 3" key="1">
    <citation type="submission" date="2018-04" db="EMBL/GenBank/DDBJ databases">
        <authorList>
            <person name="Eckel V.P."/>
            <person name="Vogel R.F."/>
        </authorList>
    </citation>
    <scope>NUCLEOTIDE SEQUENCE [LARGE SCALE GENOMIC DNA]</scope>
    <source>
        <strain evidence="3">TMW 2.1764</strain>
    </source>
</reference>
<name>A0A5N6RY88_9BIFI</name>
<dbReference type="GeneID" id="78126568"/>
<protein>
    <recommendedName>
        <fullName evidence="4">Scaffolding protein</fullName>
    </recommendedName>
</protein>
<gene>
    <name evidence="2" type="ORF">DDE84_02530</name>
</gene>
<evidence type="ECO:0000256" key="1">
    <source>
        <dbReference type="SAM" id="MobiDB-lite"/>
    </source>
</evidence>
<dbReference type="RefSeq" id="WP_152580175.1">
    <property type="nucleotide sequence ID" value="NZ_QDAG01000002.1"/>
</dbReference>
<feature type="compositionally biased region" description="Basic and acidic residues" evidence="1">
    <location>
        <begin position="50"/>
        <end position="68"/>
    </location>
</feature>
<dbReference type="Proteomes" id="UP000325415">
    <property type="component" value="Unassembled WGS sequence"/>
</dbReference>
<comment type="caution">
    <text evidence="2">The sequence shown here is derived from an EMBL/GenBank/DDBJ whole genome shotgun (WGS) entry which is preliminary data.</text>
</comment>
<evidence type="ECO:0000313" key="2">
    <source>
        <dbReference type="EMBL" id="KAE8129693.1"/>
    </source>
</evidence>
<organism evidence="2 3">
    <name type="scientific">Bifidobacterium tibiigranuli</name>
    <dbReference type="NCBI Taxonomy" id="2172043"/>
    <lineage>
        <taxon>Bacteria</taxon>
        <taxon>Bacillati</taxon>
        <taxon>Actinomycetota</taxon>
        <taxon>Actinomycetes</taxon>
        <taxon>Bifidobacteriales</taxon>
        <taxon>Bifidobacteriaceae</taxon>
        <taxon>Bifidobacterium</taxon>
    </lineage>
</organism>
<dbReference type="OrthoDB" id="5125705at2"/>
<dbReference type="AlphaFoldDB" id="A0A5N6RY88"/>
<dbReference type="EMBL" id="QDAG01000002">
    <property type="protein sequence ID" value="KAE8129693.1"/>
    <property type="molecule type" value="Genomic_DNA"/>
</dbReference>
<feature type="region of interest" description="Disordered" evidence="1">
    <location>
        <begin position="1"/>
        <end position="93"/>
    </location>
</feature>
<evidence type="ECO:0000313" key="3">
    <source>
        <dbReference type="Proteomes" id="UP000325415"/>
    </source>
</evidence>
<evidence type="ECO:0008006" key="4">
    <source>
        <dbReference type="Google" id="ProtNLM"/>
    </source>
</evidence>
<sequence>MSEATAQTTGQDGQSPNQSEEGKAGSYTPPATQEELDQIIENRLSRERRKFADYDELKAQKSEMDKWKQSQLTEQEQAVQAAREESAKETAGRYDRKIADAEIRLQAQSKGFHDPADALAAFVDKPPIKDGEPDTDAIGKKLDALAKAKPYLLKNQQTIPKGGPRLPAGIRISDTHDGKGKAAAALRQLGASIHPR</sequence>
<accession>A0A5N6RY88</accession>
<keyword evidence="3" id="KW-1185">Reference proteome</keyword>